<keyword evidence="1 7" id="KW-0028">Amino-acid biosynthesis</keyword>
<comment type="caution">
    <text evidence="8">The sequence shown here is derived from an EMBL/GenBank/DDBJ whole genome shotgun (WGS) entry which is preliminary data.</text>
</comment>
<evidence type="ECO:0000256" key="5">
    <source>
        <dbReference type="ARBA" id="ARBA00022840"/>
    </source>
</evidence>
<dbReference type="InterPro" id="IPR031322">
    <property type="entry name" value="Shikimate/glucono_kinase"/>
</dbReference>
<dbReference type="InterPro" id="IPR027417">
    <property type="entry name" value="P-loop_NTPase"/>
</dbReference>
<keyword evidence="2 7" id="KW-0808">Transferase</keyword>
<dbReference type="Proteomes" id="UP001596997">
    <property type="component" value="Unassembled WGS sequence"/>
</dbReference>
<keyword evidence="7" id="KW-0479">Metal-binding</keyword>
<keyword evidence="7" id="KW-0460">Magnesium</keyword>
<comment type="caution">
    <text evidence="7">Lacks conserved residue(s) required for the propagation of feature annotation.</text>
</comment>
<dbReference type="Pfam" id="PF01202">
    <property type="entry name" value="SKI"/>
    <property type="match status" value="1"/>
</dbReference>
<sequence>MIIVLLGYMGCGKSTIGKELAKTLSFSFVDLDNYIEKKEAMSVTNIFKSKGEIYFRKKEHEYLKELTSNSDKLILSLGGGTPCYANNMRVLDREGINSIYLSVSVKELSKRLFNEKEERPLIANIETEEELQSFIGIHLFERSSFYSQARTVIKTDGLTIKNIVENIIGSLY</sequence>
<dbReference type="RefSeq" id="WP_377715110.1">
    <property type="nucleotide sequence ID" value="NZ_JBHTJM010000008.1"/>
</dbReference>
<dbReference type="EMBL" id="JBHTJM010000008">
    <property type="protein sequence ID" value="MFD0963910.1"/>
    <property type="molecule type" value="Genomic_DNA"/>
</dbReference>
<feature type="binding site" evidence="7">
    <location>
        <begin position="10"/>
        <end position="15"/>
    </location>
    <ligand>
        <name>ATP</name>
        <dbReference type="ChEBI" id="CHEBI:30616"/>
    </ligand>
</feature>
<dbReference type="CDD" id="cd00464">
    <property type="entry name" value="SK"/>
    <property type="match status" value="1"/>
</dbReference>
<comment type="catalytic activity">
    <reaction evidence="7">
        <text>shikimate + ATP = 3-phosphoshikimate + ADP + H(+)</text>
        <dbReference type="Rhea" id="RHEA:13121"/>
        <dbReference type="ChEBI" id="CHEBI:15378"/>
        <dbReference type="ChEBI" id="CHEBI:30616"/>
        <dbReference type="ChEBI" id="CHEBI:36208"/>
        <dbReference type="ChEBI" id="CHEBI:145989"/>
        <dbReference type="ChEBI" id="CHEBI:456216"/>
        <dbReference type="EC" id="2.7.1.71"/>
    </reaction>
</comment>
<feature type="binding site" evidence="7">
    <location>
        <position position="142"/>
    </location>
    <ligand>
        <name>substrate</name>
    </ligand>
</feature>
<dbReference type="EC" id="2.7.1.71" evidence="7"/>
<feature type="binding site" evidence="7">
    <location>
        <position position="119"/>
    </location>
    <ligand>
        <name>ATP</name>
        <dbReference type="ChEBI" id="CHEBI:30616"/>
    </ligand>
</feature>
<keyword evidence="5 7" id="KW-0067">ATP-binding</keyword>
<dbReference type="GO" id="GO:0016301">
    <property type="term" value="F:kinase activity"/>
    <property type="evidence" value="ECO:0007669"/>
    <property type="project" value="UniProtKB-KW"/>
</dbReference>
<organism evidence="8 9">
    <name type="scientific">Pseudofulvibacter geojedonensis</name>
    <dbReference type="NCBI Taxonomy" id="1123758"/>
    <lineage>
        <taxon>Bacteria</taxon>
        <taxon>Pseudomonadati</taxon>
        <taxon>Bacteroidota</taxon>
        <taxon>Flavobacteriia</taxon>
        <taxon>Flavobacteriales</taxon>
        <taxon>Flavobacteriaceae</taxon>
        <taxon>Pseudofulvibacter</taxon>
    </lineage>
</organism>
<protein>
    <recommendedName>
        <fullName evidence="7">Shikimate kinase</fullName>
        <shortName evidence="7">SK</shortName>
        <ecNumber evidence="7">2.7.1.71</ecNumber>
    </recommendedName>
</protein>
<comment type="function">
    <text evidence="7">Catalyzes the specific phosphorylation of the 3-hydroxyl group of shikimic acid using ATP as a cosubstrate.</text>
</comment>
<comment type="subunit">
    <text evidence="7">Monomer.</text>
</comment>
<evidence type="ECO:0000256" key="7">
    <source>
        <dbReference type="HAMAP-Rule" id="MF_00109"/>
    </source>
</evidence>
<comment type="cofactor">
    <cofactor evidence="7">
        <name>Mg(2+)</name>
        <dbReference type="ChEBI" id="CHEBI:18420"/>
    </cofactor>
    <text evidence="7">Binds 1 Mg(2+) ion per subunit.</text>
</comment>
<name>A0ABW3I227_9FLAO</name>
<evidence type="ECO:0000256" key="3">
    <source>
        <dbReference type="ARBA" id="ARBA00022741"/>
    </source>
</evidence>
<feature type="binding site" evidence="7">
    <location>
        <position position="32"/>
    </location>
    <ligand>
        <name>substrate</name>
    </ligand>
</feature>
<accession>A0ABW3I227</accession>
<dbReference type="HAMAP" id="MF_00109">
    <property type="entry name" value="Shikimate_kinase"/>
    <property type="match status" value="1"/>
</dbReference>
<feature type="binding site" evidence="7">
    <location>
        <position position="79"/>
    </location>
    <ligand>
        <name>substrate</name>
    </ligand>
</feature>
<keyword evidence="9" id="KW-1185">Reference proteome</keyword>
<comment type="subcellular location">
    <subcellularLocation>
        <location evidence="7">Cytoplasm</location>
    </subcellularLocation>
</comment>
<dbReference type="SUPFAM" id="SSF52540">
    <property type="entry name" value="P-loop containing nucleoside triphosphate hydrolases"/>
    <property type="match status" value="1"/>
</dbReference>
<keyword evidence="7" id="KW-0963">Cytoplasm</keyword>
<comment type="similarity">
    <text evidence="7">Belongs to the shikimate kinase family.</text>
</comment>
<dbReference type="InterPro" id="IPR000623">
    <property type="entry name" value="Shikimate_kinase/TSH1"/>
</dbReference>
<gene>
    <name evidence="7" type="primary">aroK</name>
    <name evidence="8" type="ORF">ACFQ1O_07830</name>
</gene>
<proteinExistence type="inferred from homology"/>
<evidence type="ECO:0000256" key="1">
    <source>
        <dbReference type="ARBA" id="ARBA00022605"/>
    </source>
</evidence>
<evidence type="ECO:0000256" key="4">
    <source>
        <dbReference type="ARBA" id="ARBA00022777"/>
    </source>
</evidence>
<keyword evidence="6 7" id="KW-0057">Aromatic amino acid biosynthesis</keyword>
<evidence type="ECO:0000313" key="9">
    <source>
        <dbReference type="Proteomes" id="UP001596997"/>
    </source>
</evidence>
<reference evidence="9" key="1">
    <citation type="journal article" date="2019" name="Int. J. Syst. Evol. Microbiol.">
        <title>The Global Catalogue of Microorganisms (GCM) 10K type strain sequencing project: providing services to taxonomists for standard genome sequencing and annotation.</title>
        <authorList>
            <consortium name="The Broad Institute Genomics Platform"/>
            <consortium name="The Broad Institute Genome Sequencing Center for Infectious Disease"/>
            <person name="Wu L."/>
            <person name="Ma J."/>
        </authorList>
    </citation>
    <scope>NUCLEOTIDE SEQUENCE [LARGE SCALE GENOMIC DNA]</scope>
    <source>
        <strain evidence="9">CCUG 62114</strain>
    </source>
</reference>
<comment type="pathway">
    <text evidence="7">Metabolic intermediate biosynthesis; chorismate biosynthesis; chorismate from D-erythrose 4-phosphate and phosphoenolpyruvate: step 5/7.</text>
</comment>
<dbReference type="PRINTS" id="PR01100">
    <property type="entry name" value="SHIKIMTKNASE"/>
</dbReference>
<dbReference type="PANTHER" id="PTHR21087:SF16">
    <property type="entry name" value="SHIKIMATE KINASE 1, CHLOROPLASTIC"/>
    <property type="match status" value="1"/>
</dbReference>
<evidence type="ECO:0000256" key="2">
    <source>
        <dbReference type="ARBA" id="ARBA00022679"/>
    </source>
</evidence>
<feature type="binding site" evidence="7">
    <location>
        <position position="56"/>
    </location>
    <ligand>
        <name>substrate</name>
    </ligand>
</feature>
<evidence type="ECO:0000313" key="8">
    <source>
        <dbReference type="EMBL" id="MFD0963910.1"/>
    </source>
</evidence>
<dbReference type="Gene3D" id="3.40.50.300">
    <property type="entry name" value="P-loop containing nucleotide triphosphate hydrolases"/>
    <property type="match status" value="1"/>
</dbReference>
<dbReference type="PANTHER" id="PTHR21087">
    <property type="entry name" value="SHIKIMATE KINASE"/>
    <property type="match status" value="1"/>
</dbReference>
<evidence type="ECO:0000256" key="6">
    <source>
        <dbReference type="ARBA" id="ARBA00023141"/>
    </source>
</evidence>
<keyword evidence="3 7" id="KW-0547">Nucleotide-binding</keyword>
<keyword evidence="4 7" id="KW-0418">Kinase</keyword>
<feature type="binding site" evidence="7">
    <location>
        <position position="14"/>
    </location>
    <ligand>
        <name>Mg(2+)</name>
        <dbReference type="ChEBI" id="CHEBI:18420"/>
    </ligand>
</feature>